<proteinExistence type="predicted"/>
<dbReference type="RefSeq" id="WP_037280131.1">
    <property type="nucleotide sequence ID" value="NZ_KK088570.1"/>
</dbReference>
<dbReference type="OrthoDB" id="7284252at2"/>
<protein>
    <submittedName>
        <fullName evidence="1">Putative membrane protein</fullName>
    </submittedName>
</protein>
<gene>
    <name evidence="1" type="ORF">Rumeso_03710</name>
</gene>
<comment type="caution">
    <text evidence="1">The sequence shown here is derived from an EMBL/GenBank/DDBJ whole genome shotgun (WGS) entry which is preliminary data.</text>
</comment>
<name>A0A017HJR3_9RHOB</name>
<reference evidence="1 2" key="1">
    <citation type="submission" date="2013-02" db="EMBL/GenBank/DDBJ databases">
        <authorList>
            <person name="Fiebig A."/>
            <person name="Goeker M."/>
            <person name="Klenk H.-P.P."/>
        </authorList>
    </citation>
    <scope>NUCLEOTIDE SEQUENCE [LARGE SCALE GENOMIC DNA]</scope>
    <source>
        <strain evidence="1 2">DSM 19309</strain>
    </source>
</reference>
<accession>A0A017HJR3</accession>
<dbReference type="EMBL" id="AOSK01000108">
    <property type="protein sequence ID" value="EYD74757.1"/>
    <property type="molecule type" value="Genomic_DNA"/>
</dbReference>
<dbReference type="STRING" id="442562.Rumeso_03710"/>
<evidence type="ECO:0000313" key="2">
    <source>
        <dbReference type="Proteomes" id="UP000019666"/>
    </source>
</evidence>
<dbReference type="AlphaFoldDB" id="A0A017HJR3"/>
<dbReference type="InterPro" id="IPR029024">
    <property type="entry name" value="TerB-like"/>
</dbReference>
<dbReference type="InterPro" id="IPR007486">
    <property type="entry name" value="YebE"/>
</dbReference>
<keyword evidence="2" id="KW-1185">Reference proteome</keyword>
<dbReference type="SUPFAM" id="SSF158682">
    <property type="entry name" value="TerB-like"/>
    <property type="match status" value="1"/>
</dbReference>
<dbReference type="Proteomes" id="UP000019666">
    <property type="component" value="Unassembled WGS sequence"/>
</dbReference>
<sequence length="192" mass="20659">MMGFDVIGRLLGSMRDRDGQARALEDLTQAQPGPPGPRAAPNPAEEIYLAVATKVLSGWLANRQQTLVPHTLNFRVLERAQADLLLAVMAAAAQADGEIDSREVRQLPLALRRVGAGEDEARRLDEALAEPQHLGVLLARVQEAGLGTHAYAAALLAINRGARANRAFLDYLGARLGLAPEVAGSLERRYRA</sequence>
<evidence type="ECO:0000313" key="1">
    <source>
        <dbReference type="EMBL" id="EYD74757.1"/>
    </source>
</evidence>
<dbReference type="HOGENOM" id="CLU_1414255_0_0_5"/>
<dbReference type="Pfam" id="PF04391">
    <property type="entry name" value="DUF533"/>
    <property type="match status" value="1"/>
</dbReference>
<organism evidence="1 2">
    <name type="scientific">Rubellimicrobium mesophilum DSM 19309</name>
    <dbReference type="NCBI Taxonomy" id="442562"/>
    <lineage>
        <taxon>Bacteria</taxon>
        <taxon>Pseudomonadati</taxon>
        <taxon>Pseudomonadota</taxon>
        <taxon>Alphaproteobacteria</taxon>
        <taxon>Rhodobacterales</taxon>
        <taxon>Roseobacteraceae</taxon>
        <taxon>Rubellimicrobium</taxon>
    </lineage>
</organism>